<sequence>MKENIGKYLENHFWPKLSKEKLTTEKKKYELALPFQKKGTFLKKIEEEFYKFDVVRKGIVAANVLALVYNSEVSFILFTGSVLYLYNQAKKIKKTPEKIFNLLAGHQIHTNNPTKSFQRRTFNYDPTSIGINDIQLGYLIDYNLKTYQVVEHYQLSSNNETEEEKLVLLSGINELVLFKYFDQVNLKIRVTEKVNIYSIDEGLDTEILLKQQPKAILTVNGKRYYRDANHTGSFYSFTENKVTHKYSRWEYYDESRVEYLTIEQIGAKNFHAYIGKLVHETDFSDILPKK</sequence>
<gene>
    <name evidence="2" type="ORF">HHU12_03700</name>
</gene>
<organism evidence="2 3">
    <name type="scientific">Flammeovirga aprica JL-4</name>
    <dbReference type="NCBI Taxonomy" id="694437"/>
    <lineage>
        <taxon>Bacteria</taxon>
        <taxon>Pseudomonadati</taxon>
        <taxon>Bacteroidota</taxon>
        <taxon>Cytophagia</taxon>
        <taxon>Cytophagales</taxon>
        <taxon>Flammeovirgaceae</taxon>
        <taxon>Flammeovirga</taxon>
    </lineage>
</organism>
<dbReference type="AlphaFoldDB" id="A0A7X9P281"/>
<dbReference type="EMBL" id="JABANE010000007">
    <property type="protein sequence ID" value="NME67062.1"/>
    <property type="molecule type" value="Genomic_DNA"/>
</dbReference>
<comment type="caution">
    <text evidence="2">The sequence shown here is derived from an EMBL/GenBank/DDBJ whole genome shotgun (WGS) entry which is preliminary data.</text>
</comment>
<accession>A0A7X9P281</accession>
<reference evidence="2 3" key="1">
    <citation type="submission" date="2020-04" db="EMBL/GenBank/DDBJ databases">
        <title>Flammeovirga sp. SR4, a novel species isolated from seawater.</title>
        <authorList>
            <person name="Wang X."/>
        </authorList>
    </citation>
    <scope>NUCLEOTIDE SEQUENCE [LARGE SCALE GENOMIC DNA]</scope>
    <source>
        <strain evidence="2 3">ATCC 23126</strain>
    </source>
</reference>
<keyword evidence="3" id="KW-1185">Reference proteome</keyword>
<dbReference type="Pfam" id="PF13785">
    <property type="entry name" value="DUF4178"/>
    <property type="match status" value="1"/>
</dbReference>
<evidence type="ECO:0000313" key="2">
    <source>
        <dbReference type="EMBL" id="NME67062.1"/>
    </source>
</evidence>
<dbReference type="RefSeq" id="WP_169655125.1">
    <property type="nucleotide sequence ID" value="NZ_JABANE010000007.1"/>
</dbReference>
<protein>
    <submittedName>
        <fullName evidence="2">DUF4178 domain-containing protein</fullName>
    </submittedName>
</protein>
<dbReference type="InterPro" id="IPR025235">
    <property type="entry name" value="DUF4178"/>
</dbReference>
<name>A0A7X9P281_9BACT</name>
<dbReference type="Proteomes" id="UP000576082">
    <property type="component" value="Unassembled WGS sequence"/>
</dbReference>
<feature type="domain" description="DUF4178" evidence="1">
    <location>
        <begin position="135"/>
        <end position="278"/>
    </location>
</feature>
<evidence type="ECO:0000313" key="3">
    <source>
        <dbReference type="Proteomes" id="UP000576082"/>
    </source>
</evidence>
<evidence type="ECO:0000259" key="1">
    <source>
        <dbReference type="Pfam" id="PF13785"/>
    </source>
</evidence>
<proteinExistence type="predicted"/>